<reference evidence="2 3" key="1">
    <citation type="journal article" date="2017" name="Genome Announc.">
        <title>Genome sequence of the saprophytic ascomycete Epicoccum nigrum ICMP 19927 strain isolated from New Zealand.</title>
        <authorList>
            <person name="Fokin M."/>
            <person name="Fleetwood D."/>
            <person name="Weir B.S."/>
            <person name="Villas-Boas S.G."/>
        </authorList>
    </citation>
    <scope>NUCLEOTIDE SEQUENCE [LARGE SCALE GENOMIC DNA]</scope>
    <source>
        <strain evidence="2 3">ICMP 19927</strain>
    </source>
</reference>
<dbReference type="Proteomes" id="UP000193240">
    <property type="component" value="Unassembled WGS sequence"/>
</dbReference>
<dbReference type="InterPro" id="IPR038883">
    <property type="entry name" value="AN11006-like"/>
</dbReference>
<keyword evidence="3" id="KW-1185">Reference proteome</keyword>
<evidence type="ECO:0000313" key="2">
    <source>
        <dbReference type="EMBL" id="OSS44859.1"/>
    </source>
</evidence>
<dbReference type="PANTHER" id="PTHR42085">
    <property type="entry name" value="F-BOX DOMAIN-CONTAINING PROTEIN"/>
    <property type="match status" value="1"/>
</dbReference>
<evidence type="ECO:0000313" key="3">
    <source>
        <dbReference type="Proteomes" id="UP000193240"/>
    </source>
</evidence>
<protein>
    <recommendedName>
        <fullName evidence="4">F-box domain-containing protein</fullName>
    </recommendedName>
</protein>
<dbReference type="EMBL" id="KZ107856">
    <property type="protein sequence ID" value="OSS44859.1"/>
    <property type="molecule type" value="Genomic_DNA"/>
</dbReference>
<evidence type="ECO:0000256" key="1">
    <source>
        <dbReference type="SAM" id="MobiDB-lite"/>
    </source>
</evidence>
<evidence type="ECO:0008006" key="4">
    <source>
        <dbReference type="Google" id="ProtNLM"/>
    </source>
</evidence>
<accession>A0A1Y2LMM0</accession>
<feature type="compositionally biased region" description="Polar residues" evidence="1">
    <location>
        <begin position="19"/>
        <end position="28"/>
    </location>
</feature>
<proteinExistence type="predicted"/>
<dbReference type="AlphaFoldDB" id="A0A1Y2LMM0"/>
<organism evidence="2 3">
    <name type="scientific">Epicoccum nigrum</name>
    <name type="common">Soil fungus</name>
    <name type="synonym">Epicoccum purpurascens</name>
    <dbReference type="NCBI Taxonomy" id="105696"/>
    <lineage>
        <taxon>Eukaryota</taxon>
        <taxon>Fungi</taxon>
        <taxon>Dikarya</taxon>
        <taxon>Ascomycota</taxon>
        <taxon>Pezizomycotina</taxon>
        <taxon>Dothideomycetes</taxon>
        <taxon>Pleosporomycetidae</taxon>
        <taxon>Pleosporales</taxon>
        <taxon>Pleosporineae</taxon>
        <taxon>Didymellaceae</taxon>
        <taxon>Epicoccum</taxon>
    </lineage>
</organism>
<gene>
    <name evidence="2" type="ORF">B5807_10494</name>
</gene>
<sequence length="203" mass="21669">MATAYYFAAHGAHFPAATLDSQSGNSSPSTPPSHSERPNQAPEPPKTPLKNTRADSVISEATNPRMSSQTDSPFFRLPAELRNQIYALLLAPNASSSLSHLASSPRIPVAAKGTLHPAILRTCARIHCEATSFLYSPHVFTAHASLLTSLPHLVSPASPVVSGAALGLISRWTLTLRLDTDPRFSARAAKEAFSGAEFFELRG</sequence>
<dbReference type="InParanoid" id="A0A1Y2LMM0"/>
<name>A0A1Y2LMM0_EPING</name>
<dbReference type="PANTHER" id="PTHR42085:SF4">
    <property type="entry name" value="F-BOX DOMAIN-CONTAINING PROTEIN"/>
    <property type="match status" value="1"/>
</dbReference>
<feature type="region of interest" description="Disordered" evidence="1">
    <location>
        <begin position="16"/>
        <end position="53"/>
    </location>
</feature>